<evidence type="ECO:0000256" key="11">
    <source>
        <dbReference type="ARBA" id="ARBA00023319"/>
    </source>
</evidence>
<dbReference type="InterPro" id="IPR036179">
    <property type="entry name" value="Ig-like_dom_sf"/>
</dbReference>
<reference evidence="16 17" key="1">
    <citation type="submission" date="2019-06" db="EMBL/GenBank/DDBJ databases">
        <title>Discovery of a novel chromosome fission-fusion reversal in muntjac.</title>
        <authorList>
            <person name="Mudd A.B."/>
            <person name="Bredeson J.V."/>
            <person name="Baum R."/>
            <person name="Hockemeyer D."/>
            <person name="Rokhsar D.S."/>
        </authorList>
    </citation>
    <scope>NUCLEOTIDE SEQUENCE [LARGE SCALE GENOMIC DNA]</scope>
    <source>
        <strain evidence="16">UTSW_UCB_Mm</strain>
        <tissue evidence="16">Fibroblast cell line</tissue>
    </source>
</reference>
<evidence type="ECO:0000256" key="14">
    <source>
        <dbReference type="SAM" id="SignalP"/>
    </source>
</evidence>
<evidence type="ECO:0000256" key="9">
    <source>
        <dbReference type="ARBA" id="ARBA00023157"/>
    </source>
</evidence>
<dbReference type="EMBL" id="VCEA01002822">
    <property type="protein sequence ID" value="KAB0338934.1"/>
    <property type="molecule type" value="Genomic_DNA"/>
</dbReference>
<evidence type="ECO:0000256" key="5">
    <source>
        <dbReference type="ARBA" id="ARBA00022859"/>
    </source>
</evidence>
<evidence type="ECO:0000256" key="2">
    <source>
        <dbReference type="ARBA" id="ARBA00022475"/>
    </source>
</evidence>
<dbReference type="PROSITE" id="PS50835">
    <property type="entry name" value="IG_LIKE"/>
    <property type="match status" value="1"/>
</dbReference>
<gene>
    <name evidence="16" type="ORF">FD754_024243</name>
</gene>
<accession>A0A5N3UQD5</accession>
<dbReference type="InterPro" id="IPR013783">
    <property type="entry name" value="Ig-like_fold"/>
</dbReference>
<name>A0A5N3UQD5_MUNMU</name>
<organism evidence="16 17">
    <name type="scientific">Muntiacus muntjak</name>
    <name type="common">Barking deer</name>
    <name type="synonym">Indian muntjac</name>
    <dbReference type="NCBI Taxonomy" id="9888"/>
    <lineage>
        <taxon>Eukaryota</taxon>
        <taxon>Metazoa</taxon>
        <taxon>Chordata</taxon>
        <taxon>Craniata</taxon>
        <taxon>Vertebrata</taxon>
        <taxon>Euteleostomi</taxon>
        <taxon>Mammalia</taxon>
        <taxon>Eutheria</taxon>
        <taxon>Laurasiatheria</taxon>
        <taxon>Artiodactyla</taxon>
        <taxon>Ruminantia</taxon>
        <taxon>Pecora</taxon>
        <taxon>Cervidae</taxon>
        <taxon>Muntiacinae</taxon>
        <taxon>Muntiacus</taxon>
    </lineage>
</organism>
<feature type="signal peptide" evidence="14">
    <location>
        <begin position="1"/>
        <end position="20"/>
    </location>
</feature>
<keyword evidence="13" id="KW-1279">T cell receptor</keyword>
<evidence type="ECO:0000256" key="13">
    <source>
        <dbReference type="ARBA" id="ARBA00043266"/>
    </source>
</evidence>
<sequence>MLRAPALLLVFLVLVTRASSNMEETRMSITRATGSSAIIPCDLPTQSVKYIHWYKFQEGAVPRRLLYYDVYYSKVVLEPGISPGKYNAYEATDKTYKFVNSDLQESDSGVYHCAVWEKIDQSLTHFLLPILFTLNSEILSSSPIPQHLYSAPRIDLLREILRKENGKIGNHTVVQCLRVCLGMQSNCVLEQAHLRALKTLKDENENLDFLNLK</sequence>
<keyword evidence="10" id="KW-0675">Receptor</keyword>
<dbReference type="Gene3D" id="2.60.40.10">
    <property type="entry name" value="Immunoglobulins"/>
    <property type="match status" value="1"/>
</dbReference>
<keyword evidence="3" id="KW-0812">Transmembrane</keyword>
<dbReference type="Proteomes" id="UP000326458">
    <property type="component" value="Unassembled WGS sequence"/>
</dbReference>
<evidence type="ECO:0000256" key="7">
    <source>
        <dbReference type="ARBA" id="ARBA00023130"/>
    </source>
</evidence>
<comment type="caution">
    <text evidence="16">The sequence shown here is derived from an EMBL/GenBank/DDBJ whole genome shotgun (WGS) entry which is preliminary data.</text>
</comment>
<keyword evidence="7" id="KW-1064">Adaptive immunity</keyword>
<evidence type="ECO:0000256" key="4">
    <source>
        <dbReference type="ARBA" id="ARBA00022729"/>
    </source>
</evidence>
<keyword evidence="8" id="KW-0472">Membrane</keyword>
<evidence type="ECO:0000256" key="8">
    <source>
        <dbReference type="ARBA" id="ARBA00023136"/>
    </source>
</evidence>
<dbReference type="InterPro" id="IPR013106">
    <property type="entry name" value="Ig_V-set"/>
</dbReference>
<keyword evidence="5" id="KW-0391">Immunity</keyword>
<keyword evidence="2" id="KW-1003">Cell membrane</keyword>
<dbReference type="FunFam" id="2.60.40.10:FF:001866">
    <property type="entry name" value="T cell receptor gamma variable 3"/>
    <property type="match status" value="1"/>
</dbReference>
<comment type="subunit">
    <text evidence="12">Gamma-delta TR is a heterodimer composed of a gamma and delta chain; disulfide-linked. The gamma-delta TR is associated with the transmembrane signaling CD3 coreceptor proteins following the stoichiometry: a single gamma-delta TR heterodimer associates with one CD3D-CD3E heterodimer, one CD3G-CD3E heterodimer and one CD247 homodimer forming a stable octameric structure. Upon activation, gamma-delta TR complex associates with FCER1G to initiate intracellular signaling.</text>
</comment>
<feature type="domain" description="Ig-like" evidence="15">
    <location>
        <begin position="5"/>
        <end position="124"/>
    </location>
</feature>
<keyword evidence="6" id="KW-1133">Transmembrane helix</keyword>
<evidence type="ECO:0000256" key="10">
    <source>
        <dbReference type="ARBA" id="ARBA00023170"/>
    </source>
</evidence>
<dbReference type="InterPro" id="IPR007110">
    <property type="entry name" value="Ig-like_dom"/>
</dbReference>
<evidence type="ECO:0000256" key="6">
    <source>
        <dbReference type="ARBA" id="ARBA00022989"/>
    </source>
</evidence>
<evidence type="ECO:0000256" key="12">
    <source>
        <dbReference type="ARBA" id="ARBA00038578"/>
    </source>
</evidence>
<keyword evidence="17" id="KW-1185">Reference proteome</keyword>
<proteinExistence type="predicted"/>
<evidence type="ECO:0000313" key="17">
    <source>
        <dbReference type="Proteomes" id="UP000326458"/>
    </source>
</evidence>
<dbReference type="SUPFAM" id="SSF48726">
    <property type="entry name" value="Immunoglobulin"/>
    <property type="match status" value="1"/>
</dbReference>
<feature type="non-terminal residue" evidence="16">
    <location>
        <position position="213"/>
    </location>
</feature>
<keyword evidence="11" id="KW-0393">Immunoglobulin domain</keyword>
<dbReference type="InterPro" id="IPR051117">
    <property type="entry name" value="TRG_var/const_region"/>
</dbReference>
<dbReference type="PANTHER" id="PTHR19256">
    <property type="entry name" value="T-CELL RECEPTOR GAMMA CHAIN"/>
    <property type="match status" value="1"/>
</dbReference>
<evidence type="ECO:0000313" key="16">
    <source>
        <dbReference type="EMBL" id="KAB0338934.1"/>
    </source>
</evidence>
<feature type="chain" id="PRO_5024466100" description="Ig-like domain-containing protein" evidence="14">
    <location>
        <begin position="21"/>
        <end position="213"/>
    </location>
</feature>
<evidence type="ECO:0000259" key="15">
    <source>
        <dbReference type="PROSITE" id="PS50835"/>
    </source>
</evidence>
<evidence type="ECO:0000256" key="3">
    <source>
        <dbReference type="ARBA" id="ARBA00022692"/>
    </source>
</evidence>
<dbReference type="PANTHER" id="PTHR19256:SF65">
    <property type="entry name" value="T CELL RECEPTOR GAMMA CONSTANT 1-RELATED"/>
    <property type="match status" value="1"/>
</dbReference>
<protein>
    <recommendedName>
        <fullName evidence="15">Ig-like domain-containing protein</fullName>
    </recommendedName>
</protein>
<keyword evidence="4 14" id="KW-0732">Signal</keyword>
<comment type="subcellular location">
    <subcellularLocation>
        <location evidence="1">Cell membrane</location>
    </subcellularLocation>
</comment>
<dbReference type="GO" id="GO:0042101">
    <property type="term" value="C:T cell receptor complex"/>
    <property type="evidence" value="ECO:0007669"/>
    <property type="project" value="UniProtKB-KW"/>
</dbReference>
<dbReference type="AlphaFoldDB" id="A0A5N3UQD5"/>
<keyword evidence="9" id="KW-1015">Disulfide bond</keyword>
<evidence type="ECO:0000256" key="1">
    <source>
        <dbReference type="ARBA" id="ARBA00004236"/>
    </source>
</evidence>
<dbReference type="Pfam" id="PF07686">
    <property type="entry name" value="V-set"/>
    <property type="match status" value="1"/>
</dbReference>
<dbReference type="GO" id="GO:0002250">
    <property type="term" value="P:adaptive immune response"/>
    <property type="evidence" value="ECO:0007669"/>
    <property type="project" value="UniProtKB-KW"/>
</dbReference>